<dbReference type="InterPro" id="IPR036273">
    <property type="entry name" value="CRAL/TRIO_N_dom_sf"/>
</dbReference>
<evidence type="ECO:0000259" key="1">
    <source>
        <dbReference type="PROSITE" id="PS50191"/>
    </source>
</evidence>
<dbReference type="KEGG" id="ppp:112277581"/>
<dbReference type="Gramene" id="Pp3c25_7490V3.1">
    <property type="protein sequence ID" value="Pp3c25_7490V3.1"/>
    <property type="gene ID" value="Pp3c25_7490"/>
</dbReference>
<dbReference type="InterPro" id="IPR036865">
    <property type="entry name" value="CRAL-TRIO_dom_sf"/>
</dbReference>
<dbReference type="Proteomes" id="UP000006727">
    <property type="component" value="Chromosome 25"/>
</dbReference>
<dbReference type="Pfam" id="PF00650">
    <property type="entry name" value="CRAL_TRIO"/>
    <property type="match status" value="1"/>
</dbReference>
<dbReference type="GeneID" id="112277581"/>
<accession>A9SKR2</accession>
<evidence type="ECO:0000313" key="3">
    <source>
        <dbReference type="EnsemblPlants" id="Pp3c25_7490V3.1"/>
    </source>
</evidence>
<dbReference type="OMA" id="CHINRSE"/>
<dbReference type="SMART" id="SM00516">
    <property type="entry name" value="SEC14"/>
    <property type="match status" value="1"/>
</dbReference>
<dbReference type="SUPFAM" id="SSF52087">
    <property type="entry name" value="CRAL/TRIO domain"/>
    <property type="match status" value="1"/>
</dbReference>
<evidence type="ECO:0000313" key="4">
    <source>
        <dbReference type="Proteomes" id="UP000006727"/>
    </source>
</evidence>
<feature type="domain" description="CRAL-TRIO" evidence="1">
    <location>
        <begin position="87"/>
        <end position="263"/>
    </location>
</feature>
<dbReference type="RefSeq" id="XP_024365864.1">
    <property type="nucleotide sequence ID" value="XM_024510096.2"/>
</dbReference>
<dbReference type="SUPFAM" id="SSF46938">
    <property type="entry name" value="CRAL/TRIO N-terminal domain"/>
    <property type="match status" value="1"/>
</dbReference>
<dbReference type="EMBL" id="ABEU02000025">
    <property type="protein sequence ID" value="PNR27570.1"/>
    <property type="molecule type" value="Genomic_DNA"/>
</dbReference>
<dbReference type="InterPro" id="IPR001251">
    <property type="entry name" value="CRAL-TRIO_dom"/>
</dbReference>
<dbReference type="EnsemblPlants" id="Pp3c25_7490V3.2">
    <property type="protein sequence ID" value="Pp3c25_7490V3.2"/>
    <property type="gene ID" value="Pp3c25_7490"/>
</dbReference>
<dbReference type="PaxDb" id="3218-PP1S88_222V6.1"/>
<dbReference type="FunCoup" id="A9SKR2">
    <property type="interactions" value="272"/>
</dbReference>
<keyword evidence="4" id="KW-1185">Reference proteome</keyword>
<proteinExistence type="predicted"/>
<reference evidence="2 4" key="2">
    <citation type="journal article" date="2018" name="Plant J.">
        <title>The Physcomitrella patens chromosome-scale assembly reveals moss genome structure and evolution.</title>
        <authorList>
            <person name="Lang D."/>
            <person name="Ullrich K.K."/>
            <person name="Murat F."/>
            <person name="Fuchs J."/>
            <person name="Jenkins J."/>
            <person name="Haas F.B."/>
            <person name="Piednoel M."/>
            <person name="Gundlach H."/>
            <person name="Van Bel M."/>
            <person name="Meyberg R."/>
            <person name="Vives C."/>
            <person name="Morata J."/>
            <person name="Symeonidi A."/>
            <person name="Hiss M."/>
            <person name="Muchero W."/>
            <person name="Kamisugi Y."/>
            <person name="Saleh O."/>
            <person name="Blanc G."/>
            <person name="Decker E.L."/>
            <person name="van Gessel N."/>
            <person name="Grimwood J."/>
            <person name="Hayes R.D."/>
            <person name="Graham S.W."/>
            <person name="Gunter L.E."/>
            <person name="McDaniel S.F."/>
            <person name="Hoernstein S.N.W."/>
            <person name="Larsson A."/>
            <person name="Li F.W."/>
            <person name="Perroud P.F."/>
            <person name="Phillips J."/>
            <person name="Ranjan P."/>
            <person name="Rokshar D.S."/>
            <person name="Rothfels C.J."/>
            <person name="Schneider L."/>
            <person name="Shu S."/>
            <person name="Stevenson D.W."/>
            <person name="Thummler F."/>
            <person name="Tillich M."/>
            <person name="Villarreal Aguilar J.C."/>
            <person name="Widiez T."/>
            <person name="Wong G.K."/>
            <person name="Wymore A."/>
            <person name="Zhang Y."/>
            <person name="Zimmer A.D."/>
            <person name="Quatrano R.S."/>
            <person name="Mayer K.F.X."/>
            <person name="Goodstein D."/>
            <person name="Casacuberta J.M."/>
            <person name="Vandepoele K."/>
            <person name="Reski R."/>
            <person name="Cuming A.C."/>
            <person name="Tuskan G.A."/>
            <person name="Maumus F."/>
            <person name="Salse J."/>
            <person name="Schmutz J."/>
            <person name="Rensing S.A."/>
        </authorList>
    </citation>
    <scope>NUCLEOTIDE SEQUENCE [LARGE SCALE GENOMIC DNA]</scope>
    <source>
        <strain evidence="3 4">cv. Gransden 2004</strain>
    </source>
</reference>
<gene>
    <name evidence="3" type="primary">LOC112277581</name>
    <name evidence="2" type="ORF">PHYPA_029722</name>
</gene>
<evidence type="ECO:0000313" key="2">
    <source>
        <dbReference type="EMBL" id="PNR27570.1"/>
    </source>
</evidence>
<dbReference type="Gene3D" id="3.40.525.10">
    <property type="entry name" value="CRAL-TRIO lipid binding domain"/>
    <property type="match status" value="1"/>
</dbReference>
<reference evidence="2 4" key="1">
    <citation type="journal article" date="2008" name="Science">
        <title>The Physcomitrella genome reveals evolutionary insights into the conquest of land by plants.</title>
        <authorList>
            <person name="Rensing S."/>
            <person name="Lang D."/>
            <person name="Zimmer A."/>
            <person name="Terry A."/>
            <person name="Salamov A."/>
            <person name="Shapiro H."/>
            <person name="Nishiyama T."/>
            <person name="Perroud P.-F."/>
            <person name="Lindquist E."/>
            <person name="Kamisugi Y."/>
            <person name="Tanahashi T."/>
            <person name="Sakakibara K."/>
            <person name="Fujita T."/>
            <person name="Oishi K."/>
            <person name="Shin-I T."/>
            <person name="Kuroki Y."/>
            <person name="Toyoda A."/>
            <person name="Suzuki Y."/>
            <person name="Hashimoto A."/>
            <person name="Yamaguchi K."/>
            <person name="Sugano A."/>
            <person name="Kohara Y."/>
            <person name="Fujiyama A."/>
            <person name="Anterola A."/>
            <person name="Aoki S."/>
            <person name="Ashton N."/>
            <person name="Barbazuk W.B."/>
            <person name="Barker E."/>
            <person name="Bennetzen J."/>
            <person name="Bezanilla M."/>
            <person name="Blankenship R."/>
            <person name="Cho S.H."/>
            <person name="Dutcher S."/>
            <person name="Estelle M."/>
            <person name="Fawcett J.A."/>
            <person name="Gundlach H."/>
            <person name="Hanada K."/>
            <person name="Heyl A."/>
            <person name="Hicks K.A."/>
            <person name="Hugh J."/>
            <person name="Lohr M."/>
            <person name="Mayer K."/>
            <person name="Melkozernov A."/>
            <person name="Murata T."/>
            <person name="Nelson D."/>
            <person name="Pils B."/>
            <person name="Prigge M."/>
            <person name="Reiss B."/>
            <person name="Renner T."/>
            <person name="Rombauts S."/>
            <person name="Rushton P."/>
            <person name="Sanderfoot A."/>
            <person name="Schween G."/>
            <person name="Shiu S.-H."/>
            <person name="Stueber K."/>
            <person name="Theodoulou F.L."/>
            <person name="Tu H."/>
            <person name="Van de Peer Y."/>
            <person name="Verrier P.J."/>
            <person name="Waters E."/>
            <person name="Wood A."/>
            <person name="Yang L."/>
            <person name="Cove D."/>
            <person name="Cuming A."/>
            <person name="Hasebe M."/>
            <person name="Lucas S."/>
            <person name="Mishler D.B."/>
            <person name="Reski R."/>
            <person name="Grigoriev I."/>
            <person name="Quatrano R.S."/>
            <person name="Boore J.L."/>
        </authorList>
    </citation>
    <scope>NUCLEOTIDE SEQUENCE [LARGE SCALE GENOMIC DNA]</scope>
    <source>
        <strain evidence="3 4">cv. Gransden 2004</strain>
    </source>
</reference>
<protein>
    <recommendedName>
        <fullName evidence="1">CRAL-TRIO domain-containing protein</fullName>
    </recommendedName>
</protein>
<dbReference type="OrthoDB" id="75724at2759"/>
<dbReference type="EnsemblPlants" id="Pp3c25_7490V3.1">
    <property type="protein sequence ID" value="Pp3c25_7490V3.1"/>
    <property type="gene ID" value="Pp3c25_7490"/>
</dbReference>
<dbReference type="CDD" id="cd00170">
    <property type="entry name" value="SEC14"/>
    <property type="match status" value="1"/>
</dbReference>
<dbReference type="Gramene" id="Pp3c25_7490V3.2">
    <property type="protein sequence ID" value="Pp3c25_7490V3.2"/>
    <property type="gene ID" value="Pp3c25_7490"/>
</dbReference>
<dbReference type="PANTHER" id="PTHR47104:SF1">
    <property type="entry name" value="SEC14P-LIKE PHOSPHATIDYLINOSITOL TRANSFER FAMILY PROTEIN"/>
    <property type="match status" value="1"/>
</dbReference>
<dbReference type="PROSITE" id="PS50191">
    <property type="entry name" value="CRAL_TRIO"/>
    <property type="match status" value="1"/>
</dbReference>
<dbReference type="eggNOG" id="KOG1470">
    <property type="taxonomic scope" value="Eukaryota"/>
</dbReference>
<name>A9SKR2_PHYPA</name>
<dbReference type="AlphaFoldDB" id="A9SKR2"/>
<reference evidence="3" key="3">
    <citation type="submission" date="2020-12" db="UniProtKB">
        <authorList>
            <consortium name="EnsemblPlants"/>
        </authorList>
    </citation>
    <scope>IDENTIFICATION</scope>
</reference>
<dbReference type="HOGENOM" id="CLU_057594_0_0_1"/>
<organism evidence="2">
    <name type="scientific">Physcomitrium patens</name>
    <name type="common">Spreading-leaved earth moss</name>
    <name type="synonym">Physcomitrella patens</name>
    <dbReference type="NCBI Taxonomy" id="3218"/>
    <lineage>
        <taxon>Eukaryota</taxon>
        <taxon>Viridiplantae</taxon>
        <taxon>Streptophyta</taxon>
        <taxon>Embryophyta</taxon>
        <taxon>Bryophyta</taxon>
        <taxon>Bryophytina</taxon>
        <taxon>Bryopsida</taxon>
        <taxon>Funariidae</taxon>
        <taxon>Funariales</taxon>
        <taxon>Funariaceae</taxon>
        <taxon>Physcomitrium</taxon>
    </lineage>
</organism>
<dbReference type="PANTHER" id="PTHR47104">
    <property type="entry name" value="SEC14P-LIKE PHOSPHATIDYLINOSITOL TRANSFER FAMILY PROTEIN"/>
    <property type="match status" value="1"/>
</dbReference>
<sequence>MERSSSVMVHPAKVEPEASLSEMVKEVLQLVQKDGLLSKKQMDYCDDACVMRYLKAHGKNVSRAARMLRATLNWREKISIDYLIADEFPAELAVGAAYVAGYDDEGRPVLVIKKKPEYILNKTFKEYLRYLIFTMEVAIAAMPPGVTQWVLIVDTGGYSKIRAPWTSGILTSLKILADHYPERLAKAFIVDAPAMLYYVWKGICTFFDNSASGKFSFSYSRNYLVVPRPSDTSKDSFLTKPFSKHTRRRSASFCAQHMSSSVPFRTKSADITLLETTFDGVPNRNEDKSSCKLSEGPEVASSLRRRSFSFRSVAGPINCLSPNLKDDELGSFRNDDEDLFSRPEMPGAVPARPKRAKGLTWDGLVSIFYPQKKNETTVTNEVKPRSFETFRPYFKFLQVSYDEAAYRALMKPPLGGLATIISRDLKRWN</sequence>